<dbReference type="PROSITE" id="PS00622">
    <property type="entry name" value="HTH_LUXR_1"/>
    <property type="match status" value="1"/>
</dbReference>
<dbReference type="Gene3D" id="3.40.50.2300">
    <property type="match status" value="1"/>
</dbReference>
<evidence type="ECO:0000256" key="4">
    <source>
        <dbReference type="ARBA" id="ARBA00023163"/>
    </source>
</evidence>
<dbReference type="CDD" id="cd06170">
    <property type="entry name" value="LuxR_C_like"/>
    <property type="match status" value="1"/>
</dbReference>
<evidence type="ECO:0000313" key="8">
    <source>
        <dbReference type="EMBL" id="TKA08341.1"/>
    </source>
</evidence>
<evidence type="ECO:0000256" key="1">
    <source>
        <dbReference type="ARBA" id="ARBA00022553"/>
    </source>
</evidence>
<dbReference type="InterPro" id="IPR001789">
    <property type="entry name" value="Sig_transdc_resp-reg_receiver"/>
</dbReference>
<dbReference type="InterPro" id="IPR058245">
    <property type="entry name" value="NreC/VraR/RcsB-like_REC"/>
</dbReference>
<gene>
    <name evidence="8" type="ORF">FCI23_28865</name>
</gene>
<keyword evidence="3" id="KW-0238">DNA-binding</keyword>
<dbReference type="PANTHER" id="PTHR43214:SF24">
    <property type="entry name" value="TRANSCRIPTIONAL REGULATORY PROTEIN NARL-RELATED"/>
    <property type="match status" value="1"/>
</dbReference>
<proteinExistence type="predicted"/>
<feature type="domain" description="HTH luxR-type" evidence="6">
    <location>
        <begin position="156"/>
        <end position="221"/>
    </location>
</feature>
<comment type="caution">
    <text evidence="8">The sequence shown here is derived from an EMBL/GenBank/DDBJ whole genome shotgun (WGS) entry which is preliminary data.</text>
</comment>
<dbReference type="GO" id="GO:0006355">
    <property type="term" value="P:regulation of DNA-templated transcription"/>
    <property type="evidence" value="ECO:0007669"/>
    <property type="project" value="InterPro"/>
</dbReference>
<dbReference type="InterPro" id="IPR016032">
    <property type="entry name" value="Sig_transdc_resp-reg_C-effctor"/>
</dbReference>
<dbReference type="PANTHER" id="PTHR43214">
    <property type="entry name" value="TWO-COMPONENT RESPONSE REGULATOR"/>
    <property type="match status" value="1"/>
</dbReference>
<dbReference type="SUPFAM" id="SSF52172">
    <property type="entry name" value="CheY-like"/>
    <property type="match status" value="1"/>
</dbReference>
<organism evidence="8 9">
    <name type="scientific">Actinacidiphila oryziradicis</name>
    <dbReference type="NCBI Taxonomy" id="2571141"/>
    <lineage>
        <taxon>Bacteria</taxon>
        <taxon>Bacillati</taxon>
        <taxon>Actinomycetota</taxon>
        <taxon>Actinomycetes</taxon>
        <taxon>Kitasatosporales</taxon>
        <taxon>Streptomycetaceae</taxon>
        <taxon>Actinacidiphila</taxon>
    </lineage>
</organism>
<dbReference type="Pfam" id="PF00196">
    <property type="entry name" value="GerE"/>
    <property type="match status" value="1"/>
</dbReference>
<dbReference type="AlphaFoldDB" id="A0A4U0SJU1"/>
<dbReference type="InterPro" id="IPR000792">
    <property type="entry name" value="Tscrpt_reg_LuxR_C"/>
</dbReference>
<dbReference type="EMBL" id="SUMC01000032">
    <property type="protein sequence ID" value="TKA08341.1"/>
    <property type="molecule type" value="Genomic_DNA"/>
</dbReference>
<dbReference type="Proteomes" id="UP000305778">
    <property type="component" value="Unassembled WGS sequence"/>
</dbReference>
<dbReference type="SUPFAM" id="SSF46894">
    <property type="entry name" value="C-terminal effector domain of the bipartite response regulators"/>
    <property type="match status" value="1"/>
</dbReference>
<keyword evidence="2" id="KW-0805">Transcription regulation</keyword>
<dbReference type="PRINTS" id="PR00038">
    <property type="entry name" value="HTHLUXR"/>
</dbReference>
<evidence type="ECO:0000259" key="6">
    <source>
        <dbReference type="PROSITE" id="PS50043"/>
    </source>
</evidence>
<evidence type="ECO:0000256" key="5">
    <source>
        <dbReference type="PROSITE-ProRule" id="PRU00169"/>
    </source>
</evidence>
<dbReference type="PROSITE" id="PS50110">
    <property type="entry name" value="RESPONSE_REGULATORY"/>
    <property type="match status" value="1"/>
</dbReference>
<accession>A0A4U0SJU1</accession>
<dbReference type="SMART" id="SM00421">
    <property type="entry name" value="HTH_LUXR"/>
    <property type="match status" value="1"/>
</dbReference>
<keyword evidence="4" id="KW-0804">Transcription</keyword>
<evidence type="ECO:0000259" key="7">
    <source>
        <dbReference type="PROSITE" id="PS50110"/>
    </source>
</evidence>
<sequence>MAIRVMLVDDQMLLRTGFRMVLQAQPDMEVVAEAGDGVEALEVLRATKVDVVLMDVRMPRMDGVEATRKICGGDPGGRVNAGGPRVLILTTFDLDEYAFSALKAGASGFMLKDVPPEDLLGAIRAVHSGDAVVAPSTTRRLLDRFTPMLPSGGEPAHKEVDRLTDREREVLLLIAQGLSNGEIAKELVLSEATVKTHVGRILTKLGLRDRVQAVVMAYETGLVRAGGAG</sequence>
<dbReference type="RefSeq" id="WP_136726930.1">
    <property type="nucleotide sequence ID" value="NZ_JAOPYF010000579.1"/>
</dbReference>
<feature type="modified residue" description="4-aspartylphosphate" evidence="5">
    <location>
        <position position="55"/>
    </location>
</feature>
<dbReference type="SMART" id="SM00448">
    <property type="entry name" value="REC"/>
    <property type="match status" value="1"/>
</dbReference>
<keyword evidence="9" id="KW-1185">Reference proteome</keyword>
<dbReference type="GO" id="GO:0000160">
    <property type="term" value="P:phosphorelay signal transduction system"/>
    <property type="evidence" value="ECO:0007669"/>
    <property type="project" value="InterPro"/>
</dbReference>
<evidence type="ECO:0000256" key="3">
    <source>
        <dbReference type="ARBA" id="ARBA00023125"/>
    </source>
</evidence>
<dbReference type="CDD" id="cd17535">
    <property type="entry name" value="REC_NarL-like"/>
    <property type="match status" value="1"/>
</dbReference>
<evidence type="ECO:0000256" key="2">
    <source>
        <dbReference type="ARBA" id="ARBA00023015"/>
    </source>
</evidence>
<dbReference type="OrthoDB" id="9808843at2"/>
<dbReference type="InterPro" id="IPR039420">
    <property type="entry name" value="WalR-like"/>
</dbReference>
<name>A0A4U0SJU1_9ACTN</name>
<feature type="domain" description="Response regulatory" evidence="7">
    <location>
        <begin position="4"/>
        <end position="127"/>
    </location>
</feature>
<protein>
    <submittedName>
        <fullName evidence="8">Response regulator transcription factor</fullName>
    </submittedName>
</protein>
<keyword evidence="1 5" id="KW-0597">Phosphoprotein</keyword>
<dbReference type="InterPro" id="IPR011006">
    <property type="entry name" value="CheY-like_superfamily"/>
</dbReference>
<evidence type="ECO:0000313" key="9">
    <source>
        <dbReference type="Proteomes" id="UP000305778"/>
    </source>
</evidence>
<dbReference type="PROSITE" id="PS50043">
    <property type="entry name" value="HTH_LUXR_2"/>
    <property type="match status" value="1"/>
</dbReference>
<dbReference type="GO" id="GO:0003677">
    <property type="term" value="F:DNA binding"/>
    <property type="evidence" value="ECO:0007669"/>
    <property type="project" value="UniProtKB-KW"/>
</dbReference>
<dbReference type="Pfam" id="PF00072">
    <property type="entry name" value="Response_reg"/>
    <property type="match status" value="1"/>
</dbReference>
<reference evidence="8 9" key="1">
    <citation type="submission" date="2019-04" db="EMBL/GenBank/DDBJ databases">
        <title>Streptomyces oryziradicis sp. nov., a novel actinomycete isolated from rhizosphere soil of rice (Oryza sativa L.).</title>
        <authorList>
            <person name="Li C."/>
        </authorList>
    </citation>
    <scope>NUCLEOTIDE SEQUENCE [LARGE SCALE GENOMIC DNA]</scope>
    <source>
        <strain evidence="8 9">NEAU-C40</strain>
    </source>
</reference>